<dbReference type="InterPro" id="IPR055132">
    <property type="entry name" value="RNase_J_b_CASP"/>
</dbReference>
<gene>
    <name evidence="9" type="primary">rnj</name>
    <name evidence="11" type="ORF">KFZ73_23005</name>
</gene>
<dbReference type="InterPro" id="IPR030854">
    <property type="entry name" value="RNase_J_bac"/>
</dbReference>
<evidence type="ECO:0000313" key="12">
    <source>
        <dbReference type="Proteomes" id="UP000676853"/>
    </source>
</evidence>
<dbReference type="Pfam" id="PF07521">
    <property type="entry name" value="RMMBL"/>
    <property type="match status" value="1"/>
</dbReference>
<keyword evidence="12" id="KW-1185">Reference proteome</keyword>
<dbReference type="SUPFAM" id="SSF56281">
    <property type="entry name" value="Metallo-hydrolase/oxidoreductase"/>
    <property type="match status" value="1"/>
</dbReference>
<keyword evidence="9" id="KW-0698">rRNA processing</keyword>
<dbReference type="InterPro" id="IPR004613">
    <property type="entry name" value="RNase_J"/>
</dbReference>
<dbReference type="EMBL" id="JAGXOE010000106">
    <property type="protein sequence ID" value="MBS4104094.1"/>
    <property type="molecule type" value="Genomic_DNA"/>
</dbReference>
<dbReference type="PIRSF" id="PIRSF004803">
    <property type="entry name" value="RnjA"/>
    <property type="match status" value="1"/>
</dbReference>
<evidence type="ECO:0000256" key="7">
    <source>
        <dbReference type="ARBA" id="ARBA00022839"/>
    </source>
</evidence>
<dbReference type="InterPro" id="IPR042173">
    <property type="entry name" value="RNase_J_2"/>
</dbReference>
<dbReference type="Gene3D" id="3.40.50.10710">
    <property type="entry name" value="Metallo-hydrolase/oxidoreductase"/>
    <property type="match status" value="1"/>
</dbReference>
<keyword evidence="3" id="KW-0479">Metal-binding</keyword>
<dbReference type="InterPro" id="IPR011108">
    <property type="entry name" value="RMMBL"/>
</dbReference>
<dbReference type="PROSITE" id="PS01292">
    <property type="entry name" value="UPF0036"/>
    <property type="match status" value="1"/>
</dbReference>
<evidence type="ECO:0000256" key="8">
    <source>
        <dbReference type="ARBA" id="ARBA00022884"/>
    </source>
</evidence>
<dbReference type="InterPro" id="IPR001587">
    <property type="entry name" value="RNase_J_CS"/>
</dbReference>
<dbReference type="Pfam" id="PF00753">
    <property type="entry name" value="Lactamase_B"/>
    <property type="match status" value="1"/>
</dbReference>
<dbReference type="InterPro" id="IPR001279">
    <property type="entry name" value="Metallo-B-lactamas"/>
</dbReference>
<keyword evidence="8 9" id="KW-0694">RNA-binding</keyword>
<keyword evidence="7 9" id="KW-0269">Exonuclease</keyword>
<keyword evidence="1 9" id="KW-0963">Cytoplasm</keyword>
<dbReference type="CDD" id="cd07714">
    <property type="entry name" value="RNaseJ_MBL-fold"/>
    <property type="match status" value="1"/>
</dbReference>
<comment type="caution">
    <text evidence="11">The sequence shown here is derived from an EMBL/GenBank/DDBJ whole genome shotgun (WGS) entry which is preliminary data.</text>
</comment>
<evidence type="ECO:0000256" key="6">
    <source>
        <dbReference type="ARBA" id="ARBA00022833"/>
    </source>
</evidence>
<comment type="function">
    <text evidence="9">An RNase that has 5'-3' exonuclease and possibly endonuclease activity. Involved in maturation of rRNA and in some organisms also mRNA maturation and/or decay.</text>
</comment>
<dbReference type="Gene3D" id="3.10.20.580">
    <property type="match status" value="1"/>
</dbReference>
<keyword evidence="5 9" id="KW-0378">Hydrolase</keyword>
<keyword evidence="2 9" id="KW-0540">Nuclease</keyword>
<accession>A0ABS5NIJ4</accession>
<evidence type="ECO:0000256" key="4">
    <source>
        <dbReference type="ARBA" id="ARBA00022759"/>
    </source>
</evidence>
<dbReference type="PANTHER" id="PTHR43694:SF1">
    <property type="entry name" value="RIBONUCLEASE J"/>
    <property type="match status" value="1"/>
</dbReference>
<evidence type="ECO:0000256" key="5">
    <source>
        <dbReference type="ARBA" id="ARBA00022801"/>
    </source>
</evidence>
<reference evidence="11 12" key="1">
    <citation type="submission" date="2021-04" db="EMBL/GenBank/DDBJ databases">
        <title>Whole genome sequence analysis of a thiophenic sulfur metabolizing bacteria.</title>
        <authorList>
            <person name="Akhtar N."/>
            <person name="Akram J."/>
            <person name="Aslam A."/>
        </authorList>
    </citation>
    <scope>NUCLEOTIDE SEQUENCE [LARGE SCALE GENOMIC DNA]</scope>
    <source>
        <strain evidence="11 12">3OW</strain>
    </source>
</reference>
<feature type="domain" description="Metallo-beta-lactamase" evidence="10">
    <location>
        <begin position="13"/>
        <end position="207"/>
    </location>
</feature>
<sequence>MRIVALGGIKEIGRNMTVFEYGGKLLVVDCGVLFPEDQQPGVDLILPDFRYIEDRIKDVEAIVLTHGHEDHIGAVPFLLRLRPDIPVVGAKFTLALVKAKCDEHRLRPKLIEVREGESTDHGPFECEYFAVNHSIPDAIAVAIHAGGQVALHTGDIKLDQLPLDGRLTDLAGFSRLGDAGVDLFLVDSTNAEVPGFVTPEREIGPVLDNVIGRAKGRVIVASFASHVHRIQQIAEVAMAHNRRITFVGRSMVRNMALAQELGYMHLPEGVEVDLDTAASLPDDRVVLISTGSQGEPLAALSRMARGEHRNITISPNDLVVLASSLIPGNENSVFAVVNGLSKLGAKVITQQSAKVHVSGHASAGELLYLYNAVRPRNAMPVHGEWRHLRANAALAEATGVPKDRIMLAEDGVVVDLVDGVAKIVGQVPVGHVYVDGTSVGDVGESTLSDRLVLGEGGFIAITVAIDEEGNAVSKPEVSGRGFSDDPTALKEAEQLVEDVLADLAAEGVKEAHRIAQGVRRAVGRWVDKAYRRRPMIVPTVIVVGE</sequence>
<dbReference type="NCBIfam" id="TIGR00649">
    <property type="entry name" value="MG423"/>
    <property type="match status" value="1"/>
</dbReference>
<dbReference type="InterPro" id="IPR041636">
    <property type="entry name" value="RNase_J_C"/>
</dbReference>
<dbReference type="Pfam" id="PF17770">
    <property type="entry name" value="RNase_J_C"/>
    <property type="match status" value="1"/>
</dbReference>
<evidence type="ECO:0000256" key="2">
    <source>
        <dbReference type="ARBA" id="ARBA00022722"/>
    </source>
</evidence>
<evidence type="ECO:0000256" key="9">
    <source>
        <dbReference type="HAMAP-Rule" id="MF_01491"/>
    </source>
</evidence>
<evidence type="ECO:0000313" key="11">
    <source>
        <dbReference type="EMBL" id="MBS4104094.1"/>
    </source>
</evidence>
<dbReference type="Gene3D" id="3.60.15.10">
    <property type="entry name" value="Ribonuclease Z/Hydroxyacylglutathione hydrolase-like"/>
    <property type="match status" value="1"/>
</dbReference>
<dbReference type="HAMAP" id="MF_01491">
    <property type="entry name" value="RNase_J_bact"/>
    <property type="match status" value="1"/>
</dbReference>
<dbReference type="Proteomes" id="UP000676853">
    <property type="component" value="Unassembled WGS sequence"/>
</dbReference>
<comment type="similarity">
    <text evidence="9">Belongs to the metallo-beta-lactamase superfamily. RNA-metabolizing metallo-beta-lactamase-like family. Bacterial RNase J subfamily.</text>
</comment>
<keyword evidence="6" id="KW-0862">Zinc</keyword>
<dbReference type="PANTHER" id="PTHR43694">
    <property type="entry name" value="RIBONUCLEASE J"/>
    <property type="match status" value="1"/>
</dbReference>
<comment type="subcellular location">
    <subcellularLocation>
        <location evidence="9">Cytoplasm</location>
    </subcellularLocation>
</comment>
<evidence type="ECO:0000256" key="3">
    <source>
        <dbReference type="ARBA" id="ARBA00022723"/>
    </source>
</evidence>
<evidence type="ECO:0000259" key="10">
    <source>
        <dbReference type="SMART" id="SM00849"/>
    </source>
</evidence>
<dbReference type="EC" id="3.1.-.-" evidence="9"/>
<feature type="binding site" evidence="9">
    <location>
        <begin position="356"/>
        <end position="360"/>
    </location>
    <ligand>
        <name>substrate</name>
    </ligand>
</feature>
<name>A0ABS5NIJ4_TSUPA</name>
<comment type="subunit">
    <text evidence="9">Homodimer, may be a subunit of the RNA degradosome.</text>
</comment>
<protein>
    <recommendedName>
        <fullName evidence="9">Ribonuclease J</fullName>
        <shortName evidence="9">RNase J</shortName>
        <ecNumber evidence="9">3.1.-.-</ecNumber>
    </recommendedName>
</protein>
<proteinExistence type="inferred from homology"/>
<dbReference type="Pfam" id="PF22505">
    <property type="entry name" value="RNase_J_b_CASP"/>
    <property type="match status" value="1"/>
</dbReference>
<keyword evidence="4 9" id="KW-0255">Endonuclease</keyword>
<dbReference type="SMART" id="SM00849">
    <property type="entry name" value="Lactamase_B"/>
    <property type="match status" value="1"/>
</dbReference>
<dbReference type="InterPro" id="IPR036866">
    <property type="entry name" value="RibonucZ/Hydroxyglut_hydro"/>
</dbReference>
<evidence type="ECO:0000256" key="1">
    <source>
        <dbReference type="ARBA" id="ARBA00022490"/>
    </source>
</evidence>
<organism evidence="11 12">
    <name type="scientific">Tsukamurella paurometabola</name>
    <name type="common">Corynebacterium paurometabolum</name>
    <dbReference type="NCBI Taxonomy" id="2061"/>
    <lineage>
        <taxon>Bacteria</taxon>
        <taxon>Bacillati</taxon>
        <taxon>Actinomycetota</taxon>
        <taxon>Actinomycetes</taxon>
        <taxon>Mycobacteriales</taxon>
        <taxon>Tsukamurellaceae</taxon>
        <taxon>Tsukamurella</taxon>
    </lineage>
</organism>